<dbReference type="GO" id="GO:1904263">
    <property type="term" value="P:positive regulation of TORC1 signaling"/>
    <property type="evidence" value="ECO:0007669"/>
    <property type="project" value="TreeGrafter"/>
</dbReference>
<evidence type="ECO:0000313" key="5">
    <source>
        <dbReference type="Proteomes" id="UP000014680"/>
    </source>
</evidence>
<protein>
    <recommendedName>
        <fullName evidence="6">GTP-binding protein</fullName>
    </recommendedName>
</protein>
<dbReference type="AlphaFoldDB" id="L7FK53"/>
<sequence>MNKIIKKKVLLMGKGGAGKTSMRTILFSNYLPAQTQQLTVTIGVDHSQISFLGNYTLNLWDCGGQKLFMDAFLNTQKSSNFKSVEALIYVFDVTSETFDKDIQEYRAVLEKLYEYSPNAKLFSLVHKMDAFADDEKDYHYLQMEGKIKLVSKPFHVVCFGTSIYDDTLYFAWSSITYSLIPMINEVETKLNQFCNFIEADEIVVYEASSLLVMSYSSRVEFSESRRFENVSTSIKSFDHSCAELKKTKFKNFQVCLPDKKIYFDSFTSSTYIMVIFSNKALTFANVALNVNAVRDEFENLIGFKGDDDC</sequence>
<evidence type="ECO:0000256" key="1">
    <source>
        <dbReference type="ARBA" id="ARBA00007756"/>
    </source>
</evidence>
<dbReference type="Gene3D" id="3.30.450.190">
    <property type="match status" value="1"/>
</dbReference>
<comment type="similarity">
    <text evidence="1">Belongs to the GTR/RAG GTP-binding protein family.</text>
</comment>
<dbReference type="EMBL" id="KB207106">
    <property type="protein sequence ID" value="ELP84802.1"/>
    <property type="molecule type" value="Genomic_DNA"/>
</dbReference>
<evidence type="ECO:0008006" key="6">
    <source>
        <dbReference type="Google" id="ProtNLM"/>
    </source>
</evidence>
<dbReference type="GO" id="GO:0005634">
    <property type="term" value="C:nucleus"/>
    <property type="evidence" value="ECO:0007669"/>
    <property type="project" value="TreeGrafter"/>
</dbReference>
<dbReference type="OMA" id="LIPNMQD"/>
<evidence type="ECO:0000256" key="3">
    <source>
        <dbReference type="ARBA" id="ARBA00023134"/>
    </source>
</evidence>
<name>L7FK53_ENTIV</name>
<dbReference type="PANTHER" id="PTHR11259:SF1">
    <property type="entry name" value="RAS-RELATED GTP-BINDING PROTEIN"/>
    <property type="match status" value="1"/>
</dbReference>
<organism evidence="4 5">
    <name type="scientific">Entamoeba invadens IP1</name>
    <dbReference type="NCBI Taxonomy" id="370355"/>
    <lineage>
        <taxon>Eukaryota</taxon>
        <taxon>Amoebozoa</taxon>
        <taxon>Evosea</taxon>
        <taxon>Archamoebae</taxon>
        <taxon>Mastigamoebida</taxon>
        <taxon>Entamoebidae</taxon>
        <taxon>Entamoeba</taxon>
    </lineage>
</organism>
<dbReference type="GO" id="GO:0009267">
    <property type="term" value="P:cellular response to starvation"/>
    <property type="evidence" value="ECO:0007669"/>
    <property type="project" value="TreeGrafter"/>
</dbReference>
<dbReference type="GO" id="GO:0003924">
    <property type="term" value="F:GTPase activity"/>
    <property type="evidence" value="ECO:0007669"/>
    <property type="project" value="TreeGrafter"/>
</dbReference>
<dbReference type="OrthoDB" id="10020193at2759"/>
<gene>
    <name evidence="4" type="ORF">EIN_283380</name>
</gene>
<dbReference type="Pfam" id="PF04670">
    <property type="entry name" value="Gtr1_RagA"/>
    <property type="match status" value="1"/>
</dbReference>
<dbReference type="SUPFAM" id="SSF52540">
    <property type="entry name" value="P-loop containing nucleoside triphosphate hydrolases"/>
    <property type="match status" value="1"/>
</dbReference>
<dbReference type="GeneID" id="14883780"/>
<evidence type="ECO:0000313" key="4">
    <source>
        <dbReference type="EMBL" id="ELP84802.1"/>
    </source>
</evidence>
<dbReference type="KEGG" id="eiv:EIN_283380"/>
<dbReference type="GO" id="GO:0005764">
    <property type="term" value="C:lysosome"/>
    <property type="evidence" value="ECO:0007669"/>
    <property type="project" value="TreeGrafter"/>
</dbReference>
<dbReference type="GO" id="GO:1990131">
    <property type="term" value="C:Gtr1-Gtr2 GTPase complex"/>
    <property type="evidence" value="ECO:0007669"/>
    <property type="project" value="TreeGrafter"/>
</dbReference>
<keyword evidence="3" id="KW-0342">GTP-binding</keyword>
<evidence type="ECO:0000256" key="2">
    <source>
        <dbReference type="ARBA" id="ARBA00022741"/>
    </source>
</evidence>
<dbReference type="InterPro" id="IPR006762">
    <property type="entry name" value="Gtr1_RagA"/>
</dbReference>
<dbReference type="Gene3D" id="3.40.50.300">
    <property type="entry name" value="P-loop containing nucleotide triphosphate hydrolases"/>
    <property type="match status" value="1"/>
</dbReference>
<keyword evidence="5" id="KW-1185">Reference proteome</keyword>
<dbReference type="VEuPathDB" id="AmoebaDB:EIN_283380"/>
<dbReference type="GO" id="GO:0005525">
    <property type="term" value="F:GTP binding"/>
    <property type="evidence" value="ECO:0007669"/>
    <property type="project" value="UniProtKB-KW"/>
</dbReference>
<dbReference type="GO" id="GO:0010507">
    <property type="term" value="P:negative regulation of autophagy"/>
    <property type="evidence" value="ECO:0007669"/>
    <property type="project" value="TreeGrafter"/>
</dbReference>
<dbReference type="RefSeq" id="XP_004184148.1">
    <property type="nucleotide sequence ID" value="XM_004184100.1"/>
</dbReference>
<dbReference type="InterPro" id="IPR027417">
    <property type="entry name" value="P-loop_NTPase"/>
</dbReference>
<proteinExistence type="inferred from homology"/>
<dbReference type="FunFam" id="3.40.50.300:FF:000488">
    <property type="entry name" value="Small monomeric GTPase (Gtr1)"/>
    <property type="match status" value="1"/>
</dbReference>
<dbReference type="PANTHER" id="PTHR11259">
    <property type="entry name" value="RAS-RELATED GTP BINDING RAG/GTR YEAST"/>
    <property type="match status" value="1"/>
</dbReference>
<reference evidence="4 5" key="1">
    <citation type="submission" date="2012-10" db="EMBL/GenBank/DDBJ databases">
        <authorList>
            <person name="Zafar N."/>
            <person name="Inman J."/>
            <person name="Hall N."/>
            <person name="Lorenzi H."/>
            <person name="Caler E."/>
        </authorList>
    </citation>
    <scope>NUCLEOTIDE SEQUENCE [LARGE SCALE GENOMIC DNA]</scope>
    <source>
        <strain evidence="4 5">IP1</strain>
    </source>
</reference>
<accession>L7FK53</accession>
<keyword evidence="2" id="KW-0547">Nucleotide-binding</keyword>
<dbReference type="Proteomes" id="UP000014680">
    <property type="component" value="Unassembled WGS sequence"/>
</dbReference>